<organism evidence="1 2">
    <name type="scientific">Phocaeicola plebeius</name>
    <dbReference type="NCBI Taxonomy" id="310297"/>
    <lineage>
        <taxon>Bacteria</taxon>
        <taxon>Pseudomonadati</taxon>
        <taxon>Bacteroidota</taxon>
        <taxon>Bacteroidia</taxon>
        <taxon>Bacteroidales</taxon>
        <taxon>Bacteroidaceae</taxon>
        <taxon>Phocaeicola</taxon>
    </lineage>
</organism>
<dbReference type="STRING" id="310297.BHV76_11725"/>
<protein>
    <submittedName>
        <fullName evidence="1">Uncharacterized protein</fullName>
    </submittedName>
</protein>
<name>A0A3E4WG82_9BACT</name>
<proteinExistence type="predicted"/>
<reference evidence="1 2" key="1">
    <citation type="submission" date="2018-08" db="EMBL/GenBank/DDBJ databases">
        <title>A genome reference for cultivated species of the human gut microbiota.</title>
        <authorList>
            <person name="Zou Y."/>
            <person name="Xue W."/>
            <person name="Luo G."/>
        </authorList>
    </citation>
    <scope>NUCLEOTIDE SEQUENCE [LARGE SCALE GENOMIC DNA]</scope>
    <source>
        <strain evidence="1 2">OM08-14</strain>
    </source>
</reference>
<comment type="caution">
    <text evidence="1">The sequence shown here is derived from an EMBL/GenBank/DDBJ whole genome shotgun (WGS) entry which is preliminary data.</text>
</comment>
<dbReference type="EMBL" id="QSTF01000010">
    <property type="protein sequence ID" value="RGM41167.1"/>
    <property type="molecule type" value="Genomic_DNA"/>
</dbReference>
<sequence length="76" mass="9172">MYHGEILSSFLLWGKGTNKMASIEMKVYISYMMYLMTVFVQWIEEKCIFVNVTMYMNFHRVINLSHKFHIFCDETT</sequence>
<gene>
    <name evidence="1" type="ORF">DXC17_05900</name>
</gene>
<dbReference type="Proteomes" id="UP000260780">
    <property type="component" value="Unassembled WGS sequence"/>
</dbReference>
<evidence type="ECO:0000313" key="1">
    <source>
        <dbReference type="EMBL" id="RGM41167.1"/>
    </source>
</evidence>
<accession>A0A3E4WG82</accession>
<dbReference type="AlphaFoldDB" id="A0A3E4WG82"/>
<evidence type="ECO:0000313" key="2">
    <source>
        <dbReference type="Proteomes" id="UP000260780"/>
    </source>
</evidence>